<gene>
    <name evidence="5" type="primary">cglA_7</name>
    <name evidence="5" type="ORF">SCARR_02546</name>
</gene>
<dbReference type="InterPro" id="IPR057421">
    <property type="entry name" value="CGLA_M"/>
</dbReference>
<dbReference type="InterPro" id="IPR057422">
    <property type="entry name" value="CGLA_C"/>
</dbReference>
<dbReference type="Pfam" id="PF25290">
    <property type="entry name" value="CGLA_M"/>
    <property type="match status" value="1"/>
</dbReference>
<dbReference type="RefSeq" id="WP_136061892.1">
    <property type="nucleotide sequence ID" value="NZ_CAAHFH010000001.1"/>
</dbReference>
<dbReference type="InterPro" id="IPR011047">
    <property type="entry name" value="Quinoprotein_ADH-like_sf"/>
</dbReference>
<name>A0A6C2UKR8_9BACT</name>
<evidence type="ECO:0000259" key="3">
    <source>
        <dbReference type="Pfam" id="PF25291"/>
    </source>
</evidence>
<dbReference type="SUPFAM" id="SSF50998">
    <property type="entry name" value="Quinoprotein alcohol dehydrogenase-like"/>
    <property type="match status" value="1"/>
</dbReference>
<feature type="domain" description="Lambda-carrageenase C-terminal" evidence="3">
    <location>
        <begin position="1034"/>
        <end position="1111"/>
    </location>
</feature>
<evidence type="ECO:0000259" key="2">
    <source>
        <dbReference type="Pfam" id="PF25290"/>
    </source>
</evidence>
<dbReference type="InterPro" id="IPR057420">
    <property type="entry name" value="Beta-prop_CGLA"/>
</dbReference>
<organism evidence="5 6">
    <name type="scientific">Pontiella sulfatireligans</name>
    <dbReference type="NCBI Taxonomy" id="2750658"/>
    <lineage>
        <taxon>Bacteria</taxon>
        <taxon>Pseudomonadati</taxon>
        <taxon>Kiritimatiellota</taxon>
        <taxon>Kiritimatiellia</taxon>
        <taxon>Kiritimatiellales</taxon>
        <taxon>Pontiellaceae</taxon>
        <taxon>Pontiella</taxon>
    </lineage>
</organism>
<dbReference type="PROSITE" id="PS00018">
    <property type="entry name" value="EF_HAND_1"/>
    <property type="match status" value="1"/>
</dbReference>
<dbReference type="Gene3D" id="2.40.10.480">
    <property type="match status" value="1"/>
</dbReference>
<dbReference type="EMBL" id="CAAHFH010000001">
    <property type="protein sequence ID" value="VGO20483.1"/>
    <property type="molecule type" value="Genomic_DNA"/>
</dbReference>
<dbReference type="Proteomes" id="UP000346198">
    <property type="component" value="Unassembled WGS sequence"/>
</dbReference>
<proteinExistence type="predicted"/>
<keyword evidence="6" id="KW-1185">Reference proteome</keyword>
<keyword evidence="1" id="KW-0732">Signal</keyword>
<sequence>MKLKTGLMVCGLVLAVSTQAIVINFTEVGYTNVGSVSVGSVAVGGTATSTTYTVSGVDLDGDSTNDSFTVHIDVSSSNGAISWDAGGDEYDHNGNSLNIGEDMTFEYAGISGTFSGGGTATLNSFTFTEIEMKRWQAFKDAYVIVQSSTTGAVQTANTYALSDDDFTIVPTDHPTNTVETCSFNPTRFNFTVDVDTPLLDDGLQSFETGYTVYQVRTARNSGTYIVGSSYEGTVFGMSTNGEMLWTNELSGFVNHDIYCEDLTGDGVDEILAANADGTLYCLDSNGDDLWQFKTNNALMNAVCVIHSNTTPYVACGGFDQRLYWLTASGQHIKTVHSDTYSQDTTWGDVPAPPPDGEHNVNFLRVMKYPDGSEDLVMHSTVGWSSKGHLYWFDPLADMPHQTDKVDKAFATDNAGYISEYDTDGDGTNEFFMGSSGHRDSACMTKFDPATQTFSMFSITDAFSLSSYSDTHYKVAEPVVIPDGTNYLHLILHGHHILLVQPDMNTNSVEFLKSSYSFYDVCTLPDQPETLILSSVQSGGSCIHLLNTSNAFWKSAFINLEPPGKIATILANTDNVWSNLASFTQPGWENPETVYLMTDQDDLGPLGGYFHDITNNYASPVMLNWLGAFQKQTTNWRTSANGFTNEEYSTRLKGDISAYSLTQQQAVDQFTPHYAGVPGIAAWFGHGNDPNWYQPETITNILDNAAGKITVMLWPETGADFTTNFTFVLDYLFHPVATHAQGRNAIVYFRSKGPQWQSDVYRPHWSRFLSGEFADSFVPALEETGTRSPDLSVAGRMGLWASGAADAWGARAVPDNARYYNQRNHCNQRLLNHFLRNSIYNIACGARYINNFDSTDEYMSILWGLIAKGALYVPQRSEIVSINPVFLGMTEPDARFDAQDRQEKFSTWYDETWEANNPMVISRKGTEWAGSPVTEWDFSRYASGVKERRSDYLPPCPNGIVMIAPPQQGVFADTNAVRGAMVDNLHPMYKSILQQFNSDGRDYISADGTTTYDADTYYTDIEASITNAAKQLPLTVSGDVAWVCAQTASNHLRLTLIDSGYLNPKARTATVTFNTVTPAAMTDMLDDTDFTITDATATVDVPLGLFRFIDIELSEPFFPSNGWGEFASNHGLTGNSQADKDNDGQIDLHEFALGGNPTNPSALGTAPSIAYGADDNVSLFNWESAHTNPGITYIAEWTDNLVSNDWKNTWGSTNSTSTANPAYNETERKVYGGTNDNLFMRLKVSQP</sequence>
<accession>A0A6C2UKR8</accession>
<protein>
    <submittedName>
        <fullName evidence="5">Lambda-carrageenase</fullName>
    </submittedName>
</protein>
<reference evidence="5 6" key="1">
    <citation type="submission" date="2019-04" db="EMBL/GenBank/DDBJ databases">
        <authorList>
            <person name="Van Vliet M D."/>
        </authorList>
    </citation>
    <scope>NUCLEOTIDE SEQUENCE [LARGE SCALE GENOMIC DNA]</scope>
    <source>
        <strain evidence="5 6">F21</strain>
    </source>
</reference>
<evidence type="ECO:0000256" key="1">
    <source>
        <dbReference type="SAM" id="SignalP"/>
    </source>
</evidence>
<feature type="chain" id="PRO_5025533924" evidence="1">
    <location>
        <begin position="23"/>
        <end position="1246"/>
    </location>
</feature>
<dbReference type="Pfam" id="PF25291">
    <property type="entry name" value="CGLA_C"/>
    <property type="match status" value="1"/>
</dbReference>
<evidence type="ECO:0000313" key="5">
    <source>
        <dbReference type="EMBL" id="VGO20483.1"/>
    </source>
</evidence>
<dbReference type="AlphaFoldDB" id="A0A6C2UKR8"/>
<feature type="signal peptide" evidence="1">
    <location>
        <begin position="1"/>
        <end position="22"/>
    </location>
</feature>
<dbReference type="InterPro" id="IPR018247">
    <property type="entry name" value="EF_Hand_1_Ca_BS"/>
</dbReference>
<dbReference type="Pfam" id="PF25292">
    <property type="entry name" value="Beta-prop_CGLA"/>
    <property type="match status" value="1"/>
</dbReference>
<feature type="domain" description="Lambda-carrageenase beta-propeller" evidence="4">
    <location>
        <begin position="224"/>
        <end position="545"/>
    </location>
</feature>
<feature type="domain" description="Lambda-carrageenase middle" evidence="2">
    <location>
        <begin position="635"/>
        <end position="1007"/>
    </location>
</feature>
<evidence type="ECO:0000313" key="6">
    <source>
        <dbReference type="Proteomes" id="UP000346198"/>
    </source>
</evidence>
<evidence type="ECO:0000259" key="4">
    <source>
        <dbReference type="Pfam" id="PF25292"/>
    </source>
</evidence>